<name>A0A7X2MVN5_9CLOT</name>
<evidence type="ECO:0000256" key="2">
    <source>
        <dbReference type="SAM" id="SignalP"/>
    </source>
</evidence>
<organism evidence="3 4">
    <name type="scientific">Inconstantimicrobium porci</name>
    <dbReference type="NCBI Taxonomy" id="2652291"/>
    <lineage>
        <taxon>Bacteria</taxon>
        <taxon>Bacillati</taxon>
        <taxon>Bacillota</taxon>
        <taxon>Clostridia</taxon>
        <taxon>Eubacteriales</taxon>
        <taxon>Clostridiaceae</taxon>
        <taxon>Inconstantimicrobium</taxon>
    </lineage>
</organism>
<evidence type="ECO:0000313" key="4">
    <source>
        <dbReference type="Proteomes" id="UP000460287"/>
    </source>
</evidence>
<sequence length="246" mass="27349">MRRKVISLCLSILFVATIFAGCSSVKNSAATSNNKAQTQQNEENKETDKNNNSSESEKKDAEKNDNTSASKQQNKTEDNININSFAVNGSYTTSSLSNDLGENIKYLKGNGTAYQVIGSTGKGNFVRVFNIKNDGIYEVFSEDIEDSKAGQLSSLNYLDKRGSKQTLVLKAPVKVGTRWDNKEIVEIGKNLKVDGITYKGNYAKVWERKSDSTTKVSYYCEGYGCVKYNVIQDKATVSYFKYSKIK</sequence>
<feature type="compositionally biased region" description="Polar residues" evidence="1">
    <location>
        <begin position="29"/>
        <end position="40"/>
    </location>
</feature>
<feature type="region of interest" description="Disordered" evidence="1">
    <location>
        <begin position="29"/>
        <end position="79"/>
    </location>
</feature>
<protein>
    <recommendedName>
        <fullName evidence="5">Lipoprotein</fullName>
    </recommendedName>
</protein>
<evidence type="ECO:0008006" key="5">
    <source>
        <dbReference type="Google" id="ProtNLM"/>
    </source>
</evidence>
<dbReference type="PROSITE" id="PS51257">
    <property type="entry name" value="PROKAR_LIPOPROTEIN"/>
    <property type="match status" value="1"/>
</dbReference>
<proteinExistence type="predicted"/>
<feature type="signal peptide" evidence="2">
    <location>
        <begin position="1"/>
        <end position="20"/>
    </location>
</feature>
<keyword evidence="2" id="KW-0732">Signal</keyword>
<dbReference type="RefSeq" id="WP_154529805.1">
    <property type="nucleotide sequence ID" value="NZ_JAQXTV010000132.1"/>
</dbReference>
<accession>A0A7X2MVN5</accession>
<reference evidence="3 4" key="1">
    <citation type="submission" date="2019-08" db="EMBL/GenBank/DDBJ databases">
        <title>In-depth cultivation of the pig gut microbiome towards novel bacterial diversity and tailored functional studies.</title>
        <authorList>
            <person name="Wylensek D."/>
            <person name="Hitch T.C.A."/>
            <person name="Clavel T."/>
        </authorList>
    </citation>
    <scope>NUCLEOTIDE SEQUENCE [LARGE SCALE GENOMIC DNA]</scope>
    <source>
        <strain evidence="3 4">WCA-383-APC-5B</strain>
    </source>
</reference>
<feature type="compositionally biased region" description="Basic and acidic residues" evidence="1">
    <location>
        <begin position="42"/>
        <end position="65"/>
    </location>
</feature>
<gene>
    <name evidence="3" type="ORF">FYJ33_00475</name>
</gene>
<dbReference type="AlphaFoldDB" id="A0A7X2MVN5"/>
<evidence type="ECO:0000313" key="3">
    <source>
        <dbReference type="EMBL" id="MSR89921.1"/>
    </source>
</evidence>
<comment type="caution">
    <text evidence="3">The sequence shown here is derived from an EMBL/GenBank/DDBJ whole genome shotgun (WGS) entry which is preliminary data.</text>
</comment>
<evidence type="ECO:0000256" key="1">
    <source>
        <dbReference type="SAM" id="MobiDB-lite"/>
    </source>
</evidence>
<dbReference type="EMBL" id="VULX01000001">
    <property type="protein sequence ID" value="MSR89921.1"/>
    <property type="molecule type" value="Genomic_DNA"/>
</dbReference>
<feature type="chain" id="PRO_5039487844" description="Lipoprotein" evidence="2">
    <location>
        <begin position="21"/>
        <end position="246"/>
    </location>
</feature>
<feature type="compositionally biased region" description="Polar residues" evidence="1">
    <location>
        <begin position="67"/>
        <end position="79"/>
    </location>
</feature>
<keyword evidence="4" id="KW-1185">Reference proteome</keyword>
<dbReference type="Proteomes" id="UP000460287">
    <property type="component" value="Unassembled WGS sequence"/>
</dbReference>